<gene>
    <name evidence="1" type="ORF">FH972_017369</name>
</gene>
<evidence type="ECO:0000313" key="2">
    <source>
        <dbReference type="Proteomes" id="UP000327013"/>
    </source>
</evidence>
<evidence type="ECO:0000313" key="1">
    <source>
        <dbReference type="EMBL" id="KAE8099384.1"/>
    </source>
</evidence>
<name>A0A5N6RIR6_9ROSI</name>
<dbReference type="AlphaFoldDB" id="A0A5N6RIR6"/>
<dbReference type="Proteomes" id="UP000327013">
    <property type="component" value="Chromosome 7"/>
</dbReference>
<reference evidence="1 2" key="1">
    <citation type="submission" date="2019-06" db="EMBL/GenBank/DDBJ databases">
        <title>A chromosomal-level reference genome of Carpinus fangiana (Coryloideae, Betulaceae).</title>
        <authorList>
            <person name="Yang X."/>
            <person name="Wang Z."/>
            <person name="Zhang L."/>
            <person name="Hao G."/>
            <person name="Liu J."/>
            <person name="Yang Y."/>
        </authorList>
    </citation>
    <scope>NUCLEOTIDE SEQUENCE [LARGE SCALE GENOMIC DNA]</scope>
    <source>
        <strain evidence="1">Cfa_2016G</strain>
        <tissue evidence="1">Leaf</tissue>
    </source>
</reference>
<keyword evidence="2" id="KW-1185">Reference proteome</keyword>
<protein>
    <submittedName>
        <fullName evidence="1">Uncharacterized protein</fullName>
    </submittedName>
</protein>
<dbReference type="OrthoDB" id="419768at2759"/>
<accession>A0A5N6RIR6</accession>
<organism evidence="1 2">
    <name type="scientific">Carpinus fangiana</name>
    <dbReference type="NCBI Taxonomy" id="176857"/>
    <lineage>
        <taxon>Eukaryota</taxon>
        <taxon>Viridiplantae</taxon>
        <taxon>Streptophyta</taxon>
        <taxon>Embryophyta</taxon>
        <taxon>Tracheophyta</taxon>
        <taxon>Spermatophyta</taxon>
        <taxon>Magnoliopsida</taxon>
        <taxon>eudicotyledons</taxon>
        <taxon>Gunneridae</taxon>
        <taxon>Pentapetalae</taxon>
        <taxon>rosids</taxon>
        <taxon>fabids</taxon>
        <taxon>Fagales</taxon>
        <taxon>Betulaceae</taxon>
        <taxon>Carpinus</taxon>
    </lineage>
</organism>
<dbReference type="EMBL" id="CM017327">
    <property type="protein sequence ID" value="KAE8099384.1"/>
    <property type="molecule type" value="Genomic_DNA"/>
</dbReference>
<proteinExistence type="predicted"/>
<sequence>MEIKSVRAAWLEVVELVCARIYVKDVVSLGVETGKAELRRGKYRVVLPDKTYSGEICVAATFTHSV</sequence>